<dbReference type="Proteomes" id="UP000066480">
    <property type="component" value="Chromosome"/>
</dbReference>
<evidence type="ECO:0000259" key="2">
    <source>
        <dbReference type="Pfam" id="PF10022"/>
    </source>
</evidence>
<feature type="domain" description="DUF2264" evidence="2">
    <location>
        <begin position="24"/>
        <end position="368"/>
    </location>
</feature>
<feature type="region of interest" description="Disordered" evidence="1">
    <location>
        <begin position="406"/>
        <end position="439"/>
    </location>
</feature>
<dbReference type="InterPro" id="IPR016624">
    <property type="entry name" value="UCP014753"/>
</dbReference>
<dbReference type="STRING" id="571913.VV02_06840"/>
<sequence length="658" mass="71367">MNHPPATPFLPPTNRVQSSRTGWTRDHWEALADHLLNSLAPWASPSGALISPPGRASWSGLRSDGLEGFARSFMLASFRLAHGGSDELAERYAAGLVAGADPDHPDAWPRLTDCSQQLVEAAAVAIGLHESRARIWDQLDDRERALVVDWLAGFVGARTWDNNWVLFQVVVEEFLASVGGPFDRGEIDSGLDRIENWYVGDGWYTDGPGQNFDNYNGWALHLYPLLWARIADATGDVDTATRRGAYQERLKRHLQDAVHLFGTDGAPVHFGRSLAYRIGCLAPFWLGELEGCSPLEPGATRRLASGAARHFVERGVPDHRGLLTLGWYDTFLPATQPYSGPGSPYWASKGFLGLLLPPDHPVWTAPERAVPLDLADQQVTLTAPGQLVQATHHDGIVRLLNHGSDHLPLPDETTSLQPPEADPHYGRLAFSSRTGPETDAHEALDNQLILRAPDGARTAPTQIRRLGTGERYARSCQQAPHPIDTDRLCRLETASVVHGSIEVRVHRVDAPAGCTTLAGGYAIASHSPLETGHSAAGLPWALARRADGLTSLVIGLHGWDTASIRNSMGTNAFGPHSATPYLQSAPGPDTPTTTVAAVVLTGDACWPDALARSISARVQGDQVRIRFPDDREVILAVGSEDHDMTCVWLSPDGPEVQR</sequence>
<evidence type="ECO:0000313" key="4">
    <source>
        <dbReference type="Proteomes" id="UP000066480"/>
    </source>
</evidence>
<dbReference type="PIRSF" id="PIRSF014753">
    <property type="entry name" value="UCP014753"/>
    <property type="match status" value="1"/>
</dbReference>
<name>A0A0K1JGA1_9MICO</name>
<dbReference type="OrthoDB" id="9813465at2"/>
<dbReference type="PATRIC" id="fig|571913.6.peg.1394"/>
<evidence type="ECO:0000313" key="3">
    <source>
        <dbReference type="EMBL" id="AKU15635.1"/>
    </source>
</evidence>
<dbReference type="KEGG" id="lmoi:VV02_06840"/>
<keyword evidence="4" id="KW-1185">Reference proteome</keyword>
<gene>
    <name evidence="3" type="ORF">VV02_06840</name>
</gene>
<dbReference type="InterPro" id="IPR049349">
    <property type="entry name" value="DUF2264_N"/>
</dbReference>
<dbReference type="Pfam" id="PF10022">
    <property type="entry name" value="DUF2264"/>
    <property type="match status" value="1"/>
</dbReference>
<accession>A0A0K1JGA1</accession>
<protein>
    <recommendedName>
        <fullName evidence="2">DUF2264 domain-containing protein</fullName>
    </recommendedName>
</protein>
<organism evidence="3 4">
    <name type="scientific">Luteipulveratus mongoliensis</name>
    <dbReference type="NCBI Taxonomy" id="571913"/>
    <lineage>
        <taxon>Bacteria</taxon>
        <taxon>Bacillati</taxon>
        <taxon>Actinomycetota</taxon>
        <taxon>Actinomycetes</taxon>
        <taxon>Micrococcales</taxon>
        <taxon>Dermacoccaceae</taxon>
        <taxon>Luteipulveratus</taxon>
    </lineage>
</organism>
<dbReference type="RefSeq" id="WP_052590618.1">
    <property type="nucleotide sequence ID" value="NZ_CP011112.1"/>
</dbReference>
<dbReference type="EMBL" id="CP011112">
    <property type="protein sequence ID" value="AKU15635.1"/>
    <property type="molecule type" value="Genomic_DNA"/>
</dbReference>
<proteinExistence type="predicted"/>
<dbReference type="PANTHER" id="PTHR35339">
    <property type="entry name" value="LINALOOL DEHYDRATASE_ISOMERASE DOMAIN-CONTAINING PROTEIN"/>
    <property type="match status" value="1"/>
</dbReference>
<reference evidence="3 4" key="1">
    <citation type="submission" date="2015-03" db="EMBL/GenBank/DDBJ databases">
        <title>Luteipulveratus halotolerans sp. nov., a novel actinobacterium (Dermacoccaceae) from Sarawak, Malaysia.</title>
        <authorList>
            <person name="Juboi H."/>
            <person name="Basik A."/>
            <person name="Shamsul S.S."/>
            <person name="Arnold P."/>
            <person name="Schmitt E.K."/>
            <person name="Sanglier J.-J."/>
            <person name="Yeo T."/>
        </authorList>
    </citation>
    <scope>NUCLEOTIDE SEQUENCE [LARGE SCALE GENOMIC DNA]</scope>
    <source>
        <strain evidence="3 4">MN07-A0370</strain>
    </source>
</reference>
<dbReference type="PANTHER" id="PTHR35339:SF4">
    <property type="entry name" value="LINALOOL DEHYDRATASE_ISOMERASE DOMAIN-CONTAINING PROTEIN"/>
    <property type="match status" value="1"/>
</dbReference>
<dbReference type="AlphaFoldDB" id="A0A0K1JGA1"/>
<evidence type="ECO:0000256" key="1">
    <source>
        <dbReference type="SAM" id="MobiDB-lite"/>
    </source>
</evidence>